<dbReference type="AlphaFoldDB" id="A0A9W5Y7R5"/>
<organism evidence="1 2">
    <name type="scientific">Vallitalea longa</name>
    <dbReference type="NCBI Taxonomy" id="2936439"/>
    <lineage>
        <taxon>Bacteria</taxon>
        <taxon>Bacillati</taxon>
        <taxon>Bacillota</taxon>
        <taxon>Clostridia</taxon>
        <taxon>Lachnospirales</taxon>
        <taxon>Vallitaleaceae</taxon>
        <taxon>Vallitalea</taxon>
    </lineage>
</organism>
<accession>A0A9W5Y7R5</accession>
<gene>
    <name evidence="1" type="ORF">SH1V18_03190</name>
</gene>
<dbReference type="EMBL" id="BRLB01000001">
    <property type="protein sequence ID" value="GKX27839.1"/>
    <property type="molecule type" value="Genomic_DNA"/>
</dbReference>
<keyword evidence="2" id="KW-1185">Reference proteome</keyword>
<evidence type="ECO:0000313" key="1">
    <source>
        <dbReference type="EMBL" id="GKX27839.1"/>
    </source>
</evidence>
<evidence type="ECO:0000313" key="2">
    <source>
        <dbReference type="Proteomes" id="UP001144256"/>
    </source>
</evidence>
<name>A0A9W5Y7R5_9FIRM</name>
<dbReference type="NCBIfam" id="NF033832">
    <property type="entry name" value="sce7726_fam"/>
    <property type="match status" value="1"/>
</dbReference>
<dbReference type="InterPro" id="IPR047729">
    <property type="entry name" value="Sce7726-like"/>
</dbReference>
<proteinExistence type="predicted"/>
<reference evidence="1" key="1">
    <citation type="submission" date="2022-06" db="EMBL/GenBank/DDBJ databases">
        <title>Vallitalea longa sp. nov., an anaerobic bacterium isolated from marine sediment.</title>
        <authorList>
            <person name="Hirano S."/>
            <person name="Terahara T."/>
            <person name="Mori K."/>
            <person name="Hamada M."/>
            <person name="Matsumoto R."/>
            <person name="Kobayashi T."/>
        </authorList>
    </citation>
    <scope>NUCLEOTIDE SEQUENCE</scope>
    <source>
        <strain evidence="1">SH18-1</strain>
    </source>
</reference>
<dbReference type="RefSeq" id="WP_281811544.1">
    <property type="nucleotide sequence ID" value="NZ_BRLB01000001.1"/>
</dbReference>
<dbReference type="Proteomes" id="UP001144256">
    <property type="component" value="Unassembled WGS sequence"/>
</dbReference>
<comment type="caution">
    <text evidence="1">The sequence shown here is derived from an EMBL/GenBank/DDBJ whole genome shotgun (WGS) entry which is preliminary data.</text>
</comment>
<evidence type="ECO:0008006" key="3">
    <source>
        <dbReference type="Google" id="ProtNLM"/>
    </source>
</evidence>
<sequence length="203" mass="24030">MKVYDSDIRELLKYKFITLKKYTSDPTTKVVEEMDVCMGTSRIDMAVLNGKLHGYEIKSEQDTLERLPDQIESYNKIFDTMTIVTGEKHVSKVMKIVPDWWGVYYVSLNKKKPVLKRKRQVKKNKEIDIFYLSQLLWKNELCELLIDNGIKKGIKSKTRYELGILVSKVVNNHDTKEYVREKLKSRKDWKAVELKQLYDDLQQ</sequence>
<protein>
    <recommendedName>
        <fullName evidence="3">Sce7726 family protein</fullName>
    </recommendedName>
</protein>